<dbReference type="Gene3D" id="3.40.50.1820">
    <property type="entry name" value="alpha/beta hydrolase"/>
    <property type="match status" value="1"/>
</dbReference>
<dbReference type="Proteomes" id="UP000007264">
    <property type="component" value="Unassembled WGS sequence"/>
</dbReference>
<keyword evidence="3" id="KW-1003">Cell membrane</keyword>
<evidence type="ECO:0000256" key="6">
    <source>
        <dbReference type="ARBA" id="ARBA00022723"/>
    </source>
</evidence>
<evidence type="ECO:0000256" key="14">
    <source>
        <dbReference type="ARBA" id="ARBA00026104"/>
    </source>
</evidence>
<feature type="domain" description="Fungal lipase-type" evidence="16">
    <location>
        <begin position="233"/>
        <end position="357"/>
    </location>
</feature>
<reference evidence="17 18" key="1">
    <citation type="journal article" date="2012" name="Genome Biol.">
        <title>The genome of the polar eukaryotic microalga coccomyxa subellipsoidea reveals traits of cold adaptation.</title>
        <authorList>
            <person name="Blanc G."/>
            <person name="Agarkova I."/>
            <person name="Grimwood J."/>
            <person name="Kuo A."/>
            <person name="Brueggeman A."/>
            <person name="Dunigan D."/>
            <person name="Gurnon J."/>
            <person name="Ladunga I."/>
            <person name="Lindquist E."/>
            <person name="Lucas S."/>
            <person name="Pangilinan J."/>
            <person name="Proschold T."/>
            <person name="Salamov A."/>
            <person name="Schmutz J."/>
            <person name="Weeks D."/>
            <person name="Yamada T."/>
            <person name="Claverie J.M."/>
            <person name="Grigoriev I."/>
            <person name="Van Etten J."/>
            <person name="Lomsadze A."/>
            <person name="Borodovsky M."/>
        </authorList>
    </citation>
    <scope>NUCLEOTIDE SEQUENCE [LARGE SCALE GENOMIC DNA]</scope>
    <source>
        <strain evidence="17 18">C-169</strain>
    </source>
</reference>
<comment type="subcellular location">
    <subcellularLocation>
        <location evidence="2">Cell membrane</location>
        <topology evidence="2">Multi-pass membrane protein</topology>
    </subcellularLocation>
</comment>
<dbReference type="GO" id="GO:0016042">
    <property type="term" value="P:lipid catabolic process"/>
    <property type="evidence" value="ECO:0007669"/>
    <property type="project" value="UniProtKB-KW"/>
</dbReference>
<feature type="compositionally biased region" description="Basic and acidic residues" evidence="15">
    <location>
        <begin position="412"/>
        <end position="429"/>
    </location>
</feature>
<evidence type="ECO:0000313" key="17">
    <source>
        <dbReference type="EMBL" id="EIE23394.1"/>
    </source>
</evidence>
<evidence type="ECO:0000256" key="10">
    <source>
        <dbReference type="ARBA" id="ARBA00022989"/>
    </source>
</evidence>
<protein>
    <recommendedName>
        <fullName evidence="14">sn-1-specific diacylglycerol lipase</fullName>
        <ecNumber evidence="14">3.1.1.116</ecNumber>
    </recommendedName>
</protein>
<evidence type="ECO:0000256" key="4">
    <source>
        <dbReference type="ARBA" id="ARBA00022553"/>
    </source>
</evidence>
<evidence type="ECO:0000256" key="12">
    <source>
        <dbReference type="ARBA" id="ARBA00023136"/>
    </source>
</evidence>
<dbReference type="SUPFAM" id="SSF53474">
    <property type="entry name" value="alpha/beta-Hydrolases"/>
    <property type="match status" value="1"/>
</dbReference>
<evidence type="ECO:0000256" key="1">
    <source>
        <dbReference type="ARBA" id="ARBA00001913"/>
    </source>
</evidence>
<dbReference type="OrthoDB" id="438440at2759"/>
<keyword evidence="18" id="KW-1185">Reference proteome</keyword>
<evidence type="ECO:0000259" key="16">
    <source>
        <dbReference type="Pfam" id="PF01764"/>
    </source>
</evidence>
<evidence type="ECO:0000256" key="9">
    <source>
        <dbReference type="ARBA" id="ARBA00022963"/>
    </source>
</evidence>
<dbReference type="InterPro" id="IPR052214">
    <property type="entry name" value="DAG_Lipase-Related"/>
</dbReference>
<comment type="cofactor">
    <cofactor evidence="1">
        <name>Ca(2+)</name>
        <dbReference type="ChEBI" id="CHEBI:29108"/>
    </cofactor>
</comment>
<organism evidence="17 18">
    <name type="scientific">Coccomyxa subellipsoidea (strain C-169)</name>
    <name type="common">Green microalga</name>
    <dbReference type="NCBI Taxonomy" id="574566"/>
    <lineage>
        <taxon>Eukaryota</taxon>
        <taxon>Viridiplantae</taxon>
        <taxon>Chlorophyta</taxon>
        <taxon>core chlorophytes</taxon>
        <taxon>Trebouxiophyceae</taxon>
        <taxon>Trebouxiophyceae incertae sedis</taxon>
        <taxon>Coccomyxaceae</taxon>
        <taxon>Coccomyxa</taxon>
        <taxon>Coccomyxa subellipsoidea</taxon>
    </lineage>
</organism>
<evidence type="ECO:0000256" key="11">
    <source>
        <dbReference type="ARBA" id="ARBA00023098"/>
    </source>
</evidence>
<name>I0YYC5_COCSC</name>
<dbReference type="KEGG" id="csl:COCSUDRAFT_65890"/>
<dbReference type="PANTHER" id="PTHR45792:SF8">
    <property type="entry name" value="DIACYLGLYCEROL LIPASE-ALPHA"/>
    <property type="match status" value="1"/>
</dbReference>
<dbReference type="GeneID" id="17041386"/>
<dbReference type="Pfam" id="PF01764">
    <property type="entry name" value="Lipase_3"/>
    <property type="match status" value="1"/>
</dbReference>
<keyword evidence="4" id="KW-0597">Phosphoprotein</keyword>
<comment type="catalytic activity">
    <reaction evidence="13">
        <text>a 1,2-diacyl-sn-glycerol + H2O = a 2-acylglycerol + a fatty acid + H(+)</text>
        <dbReference type="Rhea" id="RHEA:33275"/>
        <dbReference type="ChEBI" id="CHEBI:15377"/>
        <dbReference type="ChEBI" id="CHEBI:15378"/>
        <dbReference type="ChEBI" id="CHEBI:17389"/>
        <dbReference type="ChEBI" id="CHEBI:17815"/>
        <dbReference type="ChEBI" id="CHEBI:28868"/>
        <dbReference type="EC" id="3.1.1.116"/>
    </reaction>
    <physiologicalReaction direction="left-to-right" evidence="13">
        <dbReference type="Rhea" id="RHEA:33276"/>
    </physiologicalReaction>
</comment>
<keyword evidence="7" id="KW-0378">Hydrolase</keyword>
<evidence type="ECO:0000256" key="13">
    <source>
        <dbReference type="ARBA" id="ARBA00024531"/>
    </source>
</evidence>
<keyword evidence="10" id="KW-1133">Transmembrane helix</keyword>
<evidence type="ECO:0000313" key="18">
    <source>
        <dbReference type="Proteomes" id="UP000007264"/>
    </source>
</evidence>
<dbReference type="AlphaFoldDB" id="I0YYC5"/>
<dbReference type="InterPro" id="IPR002921">
    <property type="entry name" value="Fungal_lipase-type"/>
</dbReference>
<dbReference type="eggNOG" id="KOG2088">
    <property type="taxonomic scope" value="Eukaryota"/>
</dbReference>
<dbReference type="RefSeq" id="XP_005647938.1">
    <property type="nucleotide sequence ID" value="XM_005647881.1"/>
</dbReference>
<keyword evidence="9" id="KW-0442">Lipid degradation</keyword>
<dbReference type="EC" id="3.1.1.116" evidence="14"/>
<feature type="region of interest" description="Disordered" evidence="15">
    <location>
        <begin position="404"/>
        <end position="441"/>
    </location>
</feature>
<dbReference type="GO" id="GO:0005886">
    <property type="term" value="C:plasma membrane"/>
    <property type="evidence" value="ECO:0007669"/>
    <property type="project" value="UniProtKB-SubCell"/>
</dbReference>
<dbReference type="EMBL" id="AGSI01000007">
    <property type="protein sequence ID" value="EIE23394.1"/>
    <property type="molecule type" value="Genomic_DNA"/>
</dbReference>
<gene>
    <name evidence="17" type="ORF">COCSUDRAFT_65890</name>
</gene>
<dbReference type="PANTHER" id="PTHR45792">
    <property type="entry name" value="DIACYLGLYCEROL LIPASE HOMOLOG-RELATED"/>
    <property type="match status" value="1"/>
</dbReference>
<evidence type="ECO:0000256" key="2">
    <source>
        <dbReference type="ARBA" id="ARBA00004651"/>
    </source>
</evidence>
<keyword evidence="12" id="KW-0472">Membrane</keyword>
<keyword evidence="5" id="KW-0812">Transmembrane</keyword>
<accession>I0YYC5</accession>
<evidence type="ECO:0000256" key="5">
    <source>
        <dbReference type="ARBA" id="ARBA00022692"/>
    </source>
</evidence>
<dbReference type="GO" id="GO:0016298">
    <property type="term" value="F:lipase activity"/>
    <property type="evidence" value="ECO:0007669"/>
    <property type="project" value="TreeGrafter"/>
</dbReference>
<evidence type="ECO:0000256" key="3">
    <source>
        <dbReference type="ARBA" id="ARBA00022475"/>
    </source>
</evidence>
<dbReference type="InterPro" id="IPR029058">
    <property type="entry name" value="AB_hydrolase_fold"/>
</dbReference>
<sequence>MAVQNGPAAKAKVGRWVARTVHAAIEGIAFLWTVPGFRVFLAANSVALCYFLGPKKSTAVALNSALLCAGGKFVHVLFTTAKEKYPDDKQELGSIWDYNPPSDMAGSGAWVVLRELATTMNSANEVFPELKDLETLPMHDMALRLCFLFDHYDKNPVCEHISKESVDETKLEQLGEMLWYADMAYEGESERTLHERLTKKGFGLAHVKLTSTWAEHCPAYYVALNLQDKIMLISVRGTAQVEDVVTDLTALPKEFGDSGHLVHSGVLASAEWLSDRLSCIAQGLHEAGYKILTVGHSLGAGAAALLSIMLKSRGVERLQCYAFACPPCVDQKLAADCKDYVFSVALRHDVVSRFSPQALAKLHEELRTFDLEPAMEAEDLRPALQTMVHIYHVVEAVQNTKFPGFSKDVDEEGRTAEQKAKEGEQKREEVDEDEETLQQYTPHIPGRVLYLHRTEDGGIGRVLVDGAFEELQSIRLSASMITDHLANSYYEGLGQENLTHKTFIEEGKMPALEDSGGEEGKRGKGEQHEKKGEDREDKGGDGE</sequence>
<keyword evidence="6" id="KW-0479">Metal-binding</keyword>
<keyword evidence="8" id="KW-0106">Calcium</keyword>
<dbReference type="GO" id="GO:0046872">
    <property type="term" value="F:metal ion binding"/>
    <property type="evidence" value="ECO:0007669"/>
    <property type="project" value="UniProtKB-KW"/>
</dbReference>
<proteinExistence type="predicted"/>
<evidence type="ECO:0000256" key="8">
    <source>
        <dbReference type="ARBA" id="ARBA00022837"/>
    </source>
</evidence>
<evidence type="ECO:0000256" key="15">
    <source>
        <dbReference type="SAM" id="MobiDB-lite"/>
    </source>
</evidence>
<feature type="compositionally biased region" description="Basic and acidic residues" evidence="15">
    <location>
        <begin position="518"/>
        <end position="543"/>
    </location>
</feature>
<dbReference type="CDD" id="cd00519">
    <property type="entry name" value="Lipase_3"/>
    <property type="match status" value="1"/>
</dbReference>
<keyword evidence="11" id="KW-0443">Lipid metabolism</keyword>
<comment type="caution">
    <text evidence="17">The sequence shown here is derived from an EMBL/GenBank/DDBJ whole genome shotgun (WGS) entry which is preliminary data.</text>
</comment>
<feature type="region of interest" description="Disordered" evidence="15">
    <location>
        <begin position="505"/>
        <end position="543"/>
    </location>
</feature>
<evidence type="ECO:0000256" key="7">
    <source>
        <dbReference type="ARBA" id="ARBA00022801"/>
    </source>
</evidence>